<organism evidence="2 3">
    <name type="scientific">Hypholoma sublateritium (strain FD-334 SS-4)</name>
    <dbReference type="NCBI Taxonomy" id="945553"/>
    <lineage>
        <taxon>Eukaryota</taxon>
        <taxon>Fungi</taxon>
        <taxon>Dikarya</taxon>
        <taxon>Basidiomycota</taxon>
        <taxon>Agaricomycotina</taxon>
        <taxon>Agaricomycetes</taxon>
        <taxon>Agaricomycetidae</taxon>
        <taxon>Agaricales</taxon>
        <taxon>Agaricineae</taxon>
        <taxon>Strophariaceae</taxon>
        <taxon>Hypholoma</taxon>
    </lineage>
</organism>
<dbReference type="EMBL" id="KN817635">
    <property type="protein sequence ID" value="KJA15782.1"/>
    <property type="molecule type" value="Genomic_DNA"/>
</dbReference>
<dbReference type="GO" id="GO:0003677">
    <property type="term" value="F:DNA binding"/>
    <property type="evidence" value="ECO:0007669"/>
    <property type="project" value="TreeGrafter"/>
</dbReference>
<sequence length="290" mass="32619">MAQPEINDAQSYKPNALIEKGCRLLHKMDVPCYSKVVDLILEETANPLSKQSIRRKACAICGKTPSHTWTRSFLSRWPCITLGKPSGLDPKRAIAFNRPVVHHHFELFNGIIKKYGIPYENIYNMDEKGCQRGGGRKSSSRKYFVPRIRRPKYRARSANLELVTIIECVCADGTALLPGFVFSGTQFLPEWFQDVDDDICISLSPNGWTNDFLCTEWFKKSFIGQSKARNKSGKPIILVLDGHGSHEKLVMIDLGLSHGIIIFCLPPHTTHKLQPLDVGVFGPFSCAWAD</sequence>
<dbReference type="Proteomes" id="UP000054270">
    <property type="component" value="Unassembled WGS sequence"/>
</dbReference>
<protein>
    <recommendedName>
        <fullName evidence="1">DDE-1 domain-containing protein</fullName>
    </recommendedName>
</protein>
<dbReference type="PANTHER" id="PTHR19303">
    <property type="entry name" value="TRANSPOSON"/>
    <property type="match status" value="1"/>
</dbReference>
<dbReference type="GO" id="GO:0005634">
    <property type="term" value="C:nucleus"/>
    <property type="evidence" value="ECO:0007669"/>
    <property type="project" value="TreeGrafter"/>
</dbReference>
<evidence type="ECO:0000259" key="1">
    <source>
        <dbReference type="Pfam" id="PF03184"/>
    </source>
</evidence>
<gene>
    <name evidence="2" type="ORF">HYPSUDRAFT_71833</name>
</gene>
<dbReference type="PANTHER" id="PTHR19303:SF74">
    <property type="entry name" value="POGO TRANSPOSABLE ELEMENT WITH KRAB DOMAIN"/>
    <property type="match status" value="1"/>
</dbReference>
<feature type="domain" description="DDE-1" evidence="1">
    <location>
        <begin position="161"/>
        <end position="284"/>
    </location>
</feature>
<evidence type="ECO:0000313" key="2">
    <source>
        <dbReference type="EMBL" id="KJA15782.1"/>
    </source>
</evidence>
<dbReference type="OMA" id="WTSARIC"/>
<accession>A0A0D2KMH0</accession>
<dbReference type="InterPro" id="IPR050863">
    <property type="entry name" value="CenT-Element_Derived"/>
</dbReference>
<dbReference type="OrthoDB" id="3265672at2759"/>
<dbReference type="InterPro" id="IPR004875">
    <property type="entry name" value="DDE_SF_endonuclease_dom"/>
</dbReference>
<dbReference type="Pfam" id="PF03184">
    <property type="entry name" value="DDE_1"/>
    <property type="match status" value="1"/>
</dbReference>
<evidence type="ECO:0000313" key="3">
    <source>
        <dbReference type="Proteomes" id="UP000054270"/>
    </source>
</evidence>
<name>A0A0D2KMH0_HYPSF</name>
<dbReference type="AlphaFoldDB" id="A0A0D2KMH0"/>
<proteinExistence type="predicted"/>
<reference evidence="3" key="1">
    <citation type="submission" date="2014-04" db="EMBL/GenBank/DDBJ databases">
        <title>Evolutionary Origins and Diversification of the Mycorrhizal Mutualists.</title>
        <authorList>
            <consortium name="DOE Joint Genome Institute"/>
            <consortium name="Mycorrhizal Genomics Consortium"/>
            <person name="Kohler A."/>
            <person name="Kuo A."/>
            <person name="Nagy L.G."/>
            <person name="Floudas D."/>
            <person name="Copeland A."/>
            <person name="Barry K.W."/>
            <person name="Cichocki N."/>
            <person name="Veneault-Fourrey C."/>
            <person name="LaButti K."/>
            <person name="Lindquist E.A."/>
            <person name="Lipzen A."/>
            <person name="Lundell T."/>
            <person name="Morin E."/>
            <person name="Murat C."/>
            <person name="Riley R."/>
            <person name="Ohm R."/>
            <person name="Sun H."/>
            <person name="Tunlid A."/>
            <person name="Henrissat B."/>
            <person name="Grigoriev I.V."/>
            <person name="Hibbett D.S."/>
            <person name="Martin F."/>
        </authorList>
    </citation>
    <scope>NUCLEOTIDE SEQUENCE [LARGE SCALE GENOMIC DNA]</scope>
    <source>
        <strain evidence="3">FD-334 SS-4</strain>
    </source>
</reference>
<keyword evidence="3" id="KW-1185">Reference proteome</keyword>